<sequence length="404" mass="45186">MQVTWLKISVTGMCLITPALLYAAQQVDALEPPATPTSDDIQFGPLSVGGAMRVNYTVGDYPETEGASRAVRDGGNFSLDTFRLNLDLLSGAYLGKLEYRWYDGYNFLHTGWLGYRFADQSELQVGVNRVPFGPHPHYGVSQSWFFDQHYYVGLADDMDLGVRYSKALGDWQWDVGYYLTDEGSYIGFSEDSARYSYDVVNESGGGYAERHQVNLRGVYTLSYHDITNELGFSLQYGQLESQGRHDDGDHRAASLHMINRWGDFALTSQLTYYRYDVDAAQPLGTDQLVQMGAYDFPVSVAAEAWIPALSLIYRLETPGVGWLDSVTPYVEYSAVHKQVNGFNDSELMTLGAAWANGGWYIYTDLVYSNGNEFVGGEAAFGDRLGANADDTWQARFNINFGLYF</sequence>
<keyword evidence="3" id="KW-1185">Reference proteome</keyword>
<proteinExistence type="predicted"/>
<feature type="signal peptide" evidence="1">
    <location>
        <begin position="1"/>
        <end position="23"/>
    </location>
</feature>
<evidence type="ECO:0000313" key="2">
    <source>
        <dbReference type="EMBL" id="ALP52926.1"/>
    </source>
</evidence>
<evidence type="ECO:0000313" key="3">
    <source>
        <dbReference type="Proteomes" id="UP000055136"/>
    </source>
</evidence>
<keyword evidence="1" id="KW-0732">Signal</keyword>
<evidence type="ECO:0008006" key="4">
    <source>
        <dbReference type="Google" id="ProtNLM"/>
    </source>
</evidence>
<dbReference type="EMBL" id="CP013099">
    <property type="protein sequence ID" value="ALP52926.1"/>
    <property type="molecule type" value="Genomic_DNA"/>
</dbReference>
<accession>A0A0S2TCR3</accession>
<dbReference type="STRING" id="1748243.Tel_07040"/>
<dbReference type="Proteomes" id="UP000055136">
    <property type="component" value="Chromosome"/>
</dbReference>
<dbReference type="SUPFAM" id="SSF56935">
    <property type="entry name" value="Porins"/>
    <property type="match status" value="1"/>
</dbReference>
<name>A0A0S2TCR3_9GAMM</name>
<dbReference type="AlphaFoldDB" id="A0A0S2TCR3"/>
<gene>
    <name evidence="2" type="ORF">Tel_07040</name>
</gene>
<feature type="chain" id="PRO_5006604937" description="Alginate export domain-containing protein" evidence="1">
    <location>
        <begin position="24"/>
        <end position="404"/>
    </location>
</feature>
<organism evidence="2 3">
    <name type="scientific">Candidatus Tenderia electrophaga</name>
    <dbReference type="NCBI Taxonomy" id="1748243"/>
    <lineage>
        <taxon>Bacteria</taxon>
        <taxon>Pseudomonadati</taxon>
        <taxon>Pseudomonadota</taxon>
        <taxon>Gammaproteobacteria</taxon>
        <taxon>Candidatus Tenderiales</taxon>
        <taxon>Candidatus Tenderiaceae</taxon>
        <taxon>Candidatus Tenderia</taxon>
    </lineage>
</organism>
<protein>
    <recommendedName>
        <fullName evidence="4">Alginate export domain-containing protein</fullName>
    </recommendedName>
</protein>
<reference evidence="2" key="1">
    <citation type="submission" date="2015-10" db="EMBL/GenBank/DDBJ databases">
        <title>Description of Candidatus Tenderia electrophaga gen. nov, sp. nov., an Uncultivated Electroautotroph from a Biocathode Enrichment.</title>
        <authorList>
            <person name="Eddie B.J."/>
            <person name="Malanoski A.P."/>
            <person name="Wang Z."/>
            <person name="Hall R.J."/>
            <person name="Oh S.D."/>
            <person name="Heiner C."/>
            <person name="Lin B."/>
            <person name="Strycharz-Glaven S.M."/>
        </authorList>
    </citation>
    <scope>NUCLEOTIDE SEQUENCE [LARGE SCALE GENOMIC DNA]</scope>
    <source>
        <strain evidence="2">NRL1</strain>
    </source>
</reference>
<evidence type="ECO:0000256" key="1">
    <source>
        <dbReference type="SAM" id="SignalP"/>
    </source>
</evidence>
<dbReference type="KEGG" id="tee:Tel_07040"/>